<dbReference type="PANTHER" id="PTHR43537">
    <property type="entry name" value="TRANSCRIPTIONAL REGULATOR, GNTR FAMILY"/>
    <property type="match status" value="1"/>
</dbReference>
<dbReference type="Proteomes" id="UP000321769">
    <property type="component" value="Unassembled WGS sequence"/>
</dbReference>
<evidence type="ECO:0000256" key="1">
    <source>
        <dbReference type="ARBA" id="ARBA00023015"/>
    </source>
</evidence>
<dbReference type="OrthoDB" id="9784718at2"/>
<protein>
    <submittedName>
        <fullName evidence="5">GntR family transcriptional regulator</fullName>
    </submittedName>
</protein>
<evidence type="ECO:0000313" key="6">
    <source>
        <dbReference type="Proteomes" id="UP000321769"/>
    </source>
</evidence>
<dbReference type="PANTHER" id="PTHR43537:SF24">
    <property type="entry name" value="GLUCONATE OPERON TRANSCRIPTIONAL REPRESSOR"/>
    <property type="match status" value="1"/>
</dbReference>
<evidence type="ECO:0000256" key="2">
    <source>
        <dbReference type="ARBA" id="ARBA00023125"/>
    </source>
</evidence>
<dbReference type="CDD" id="cd07377">
    <property type="entry name" value="WHTH_GntR"/>
    <property type="match status" value="1"/>
</dbReference>
<dbReference type="Gene3D" id="1.20.120.530">
    <property type="entry name" value="GntR ligand-binding domain-like"/>
    <property type="match status" value="1"/>
</dbReference>
<dbReference type="SUPFAM" id="SSF46785">
    <property type="entry name" value="Winged helix' DNA-binding domain"/>
    <property type="match status" value="1"/>
</dbReference>
<accession>A0A512HR18</accession>
<proteinExistence type="predicted"/>
<dbReference type="GO" id="GO:0003700">
    <property type="term" value="F:DNA-binding transcription factor activity"/>
    <property type="evidence" value="ECO:0007669"/>
    <property type="project" value="InterPro"/>
</dbReference>
<dbReference type="SUPFAM" id="SSF48008">
    <property type="entry name" value="GntR ligand-binding domain-like"/>
    <property type="match status" value="1"/>
</dbReference>
<dbReference type="AlphaFoldDB" id="A0A512HR18"/>
<keyword evidence="6" id="KW-1185">Reference proteome</keyword>
<dbReference type="EMBL" id="BJZQ01000001">
    <property type="protein sequence ID" value="GEO87904.1"/>
    <property type="molecule type" value="Genomic_DNA"/>
</dbReference>
<evidence type="ECO:0000259" key="4">
    <source>
        <dbReference type="PROSITE" id="PS50949"/>
    </source>
</evidence>
<dbReference type="InterPro" id="IPR000524">
    <property type="entry name" value="Tscrpt_reg_HTH_GntR"/>
</dbReference>
<organism evidence="5 6">
    <name type="scientific">Aeromicrobium flavum</name>
    <dbReference type="NCBI Taxonomy" id="416568"/>
    <lineage>
        <taxon>Bacteria</taxon>
        <taxon>Bacillati</taxon>
        <taxon>Actinomycetota</taxon>
        <taxon>Actinomycetes</taxon>
        <taxon>Propionibacteriales</taxon>
        <taxon>Nocardioidaceae</taxon>
        <taxon>Aeromicrobium</taxon>
    </lineage>
</organism>
<dbReference type="GO" id="GO:0003677">
    <property type="term" value="F:DNA binding"/>
    <property type="evidence" value="ECO:0007669"/>
    <property type="project" value="UniProtKB-KW"/>
</dbReference>
<sequence>MSGLTPLLSPSASGGRADEVVRRITEAIHLGLLADGERLPAETELAAQFGVAPMTMRDALAILRDEGLLVTKRGRHGGSFVQRPQSPPLDRLRQRLVAMTPTAIRDLVDEHAAVAGHTAKLAAERAAAPNVRRLFTLTEQLGSATNTGDRIRADCRFHIELAVASQSQRLTRHEVSLQAEVSGMLWLPSDGADGTPGPRADLEGVVAEHHEIATAVVAEDAERARRLAEAHVARNLRRLTDLHLHLTSKEDRA</sequence>
<dbReference type="InterPro" id="IPR008920">
    <property type="entry name" value="TF_FadR/GntR_C"/>
</dbReference>
<keyword evidence="3" id="KW-0804">Transcription</keyword>
<gene>
    <name evidence="5" type="ORF">AFL01nite_02310</name>
</gene>
<keyword evidence="2" id="KW-0238">DNA-binding</keyword>
<dbReference type="InterPro" id="IPR036390">
    <property type="entry name" value="WH_DNA-bd_sf"/>
</dbReference>
<dbReference type="PRINTS" id="PR00035">
    <property type="entry name" value="HTHGNTR"/>
</dbReference>
<dbReference type="InterPro" id="IPR011711">
    <property type="entry name" value="GntR_C"/>
</dbReference>
<reference evidence="5 6" key="1">
    <citation type="submission" date="2019-07" db="EMBL/GenBank/DDBJ databases">
        <title>Whole genome shotgun sequence of Aeromicrobium flavum NBRC 107625.</title>
        <authorList>
            <person name="Hosoyama A."/>
            <person name="Uohara A."/>
            <person name="Ohji S."/>
            <person name="Ichikawa N."/>
        </authorList>
    </citation>
    <scope>NUCLEOTIDE SEQUENCE [LARGE SCALE GENOMIC DNA]</scope>
    <source>
        <strain evidence="5 6">NBRC 107625</strain>
    </source>
</reference>
<dbReference type="RefSeq" id="WP_146825256.1">
    <property type="nucleotide sequence ID" value="NZ_BAAAYQ010000001.1"/>
</dbReference>
<feature type="domain" description="HTH gntR-type" evidence="4">
    <location>
        <begin position="14"/>
        <end position="84"/>
    </location>
</feature>
<keyword evidence="1" id="KW-0805">Transcription regulation</keyword>
<dbReference type="Pfam" id="PF07729">
    <property type="entry name" value="FCD"/>
    <property type="match status" value="1"/>
</dbReference>
<dbReference type="Gene3D" id="1.10.10.10">
    <property type="entry name" value="Winged helix-like DNA-binding domain superfamily/Winged helix DNA-binding domain"/>
    <property type="match status" value="1"/>
</dbReference>
<dbReference type="PROSITE" id="PS50949">
    <property type="entry name" value="HTH_GNTR"/>
    <property type="match status" value="1"/>
</dbReference>
<comment type="caution">
    <text evidence="5">The sequence shown here is derived from an EMBL/GenBank/DDBJ whole genome shotgun (WGS) entry which is preliminary data.</text>
</comment>
<dbReference type="SMART" id="SM00345">
    <property type="entry name" value="HTH_GNTR"/>
    <property type="match status" value="1"/>
</dbReference>
<evidence type="ECO:0000313" key="5">
    <source>
        <dbReference type="EMBL" id="GEO87904.1"/>
    </source>
</evidence>
<name>A0A512HR18_9ACTN</name>
<evidence type="ECO:0000256" key="3">
    <source>
        <dbReference type="ARBA" id="ARBA00023163"/>
    </source>
</evidence>
<dbReference type="SMART" id="SM00895">
    <property type="entry name" value="FCD"/>
    <property type="match status" value="1"/>
</dbReference>
<dbReference type="Pfam" id="PF00392">
    <property type="entry name" value="GntR"/>
    <property type="match status" value="1"/>
</dbReference>
<dbReference type="InterPro" id="IPR036388">
    <property type="entry name" value="WH-like_DNA-bd_sf"/>
</dbReference>